<proteinExistence type="predicted"/>
<name>A0ABW0NT14_9MICO</name>
<reference evidence="3" key="1">
    <citation type="journal article" date="2019" name="Int. J. Syst. Evol. Microbiol.">
        <title>The Global Catalogue of Microorganisms (GCM) 10K type strain sequencing project: providing services to taxonomists for standard genome sequencing and annotation.</title>
        <authorList>
            <consortium name="The Broad Institute Genomics Platform"/>
            <consortium name="The Broad Institute Genome Sequencing Center for Infectious Disease"/>
            <person name="Wu L."/>
            <person name="Ma J."/>
        </authorList>
    </citation>
    <scope>NUCLEOTIDE SEQUENCE [LARGE SCALE GENOMIC DNA]</scope>
    <source>
        <strain evidence="3">CGMCC 4.6997</strain>
    </source>
</reference>
<organism evidence="2 3">
    <name type="scientific">Lysinimonas soli</name>
    <dbReference type="NCBI Taxonomy" id="1074233"/>
    <lineage>
        <taxon>Bacteria</taxon>
        <taxon>Bacillati</taxon>
        <taxon>Actinomycetota</taxon>
        <taxon>Actinomycetes</taxon>
        <taxon>Micrococcales</taxon>
        <taxon>Microbacteriaceae</taxon>
        <taxon>Lysinimonas</taxon>
    </lineage>
</organism>
<dbReference type="RefSeq" id="WP_386740952.1">
    <property type="nucleotide sequence ID" value="NZ_JBHSMG010000004.1"/>
</dbReference>
<dbReference type="SUPFAM" id="SSF46689">
    <property type="entry name" value="Homeodomain-like"/>
    <property type="match status" value="1"/>
</dbReference>
<dbReference type="Pfam" id="PF05225">
    <property type="entry name" value="HTH_psq"/>
    <property type="match status" value="1"/>
</dbReference>
<dbReference type="InterPro" id="IPR009057">
    <property type="entry name" value="Homeodomain-like_sf"/>
</dbReference>
<dbReference type="InterPro" id="IPR007889">
    <property type="entry name" value="HTH_Psq"/>
</dbReference>
<protein>
    <submittedName>
        <fullName evidence="2">Helix-turn-helix domain-containing protein</fullName>
    </submittedName>
</protein>
<evidence type="ECO:0000313" key="3">
    <source>
        <dbReference type="Proteomes" id="UP001596039"/>
    </source>
</evidence>
<gene>
    <name evidence="2" type="ORF">ACFPJ4_13385</name>
</gene>
<feature type="domain" description="HTH psq-type" evidence="1">
    <location>
        <begin position="18"/>
        <end position="51"/>
    </location>
</feature>
<comment type="caution">
    <text evidence="2">The sequence shown here is derived from an EMBL/GenBank/DDBJ whole genome shotgun (WGS) entry which is preliminary data.</text>
</comment>
<dbReference type="Gene3D" id="1.10.10.60">
    <property type="entry name" value="Homeodomain-like"/>
    <property type="match status" value="1"/>
</dbReference>
<keyword evidence="3" id="KW-1185">Reference proteome</keyword>
<evidence type="ECO:0000259" key="1">
    <source>
        <dbReference type="Pfam" id="PF05225"/>
    </source>
</evidence>
<sequence length="83" mass="9163">MRRAGGEVRKQAPSDGVLAEAARLYQEGTSLQQLADQLGVPKSTLRRKLSESGVVMGRPSSRTVLIIETDPLQRQQELPHIRV</sequence>
<dbReference type="Proteomes" id="UP001596039">
    <property type="component" value="Unassembled WGS sequence"/>
</dbReference>
<dbReference type="EMBL" id="JBHSMG010000004">
    <property type="protein sequence ID" value="MFC5503235.1"/>
    <property type="molecule type" value="Genomic_DNA"/>
</dbReference>
<evidence type="ECO:0000313" key="2">
    <source>
        <dbReference type="EMBL" id="MFC5503235.1"/>
    </source>
</evidence>
<accession>A0ABW0NT14</accession>